<keyword evidence="5" id="KW-0539">Nucleus</keyword>
<sequence length="200" mass="22777">MTTPRVLPQSKETLLQNYNKRLKDDIRSILDNFTEIIKIAKVEDETQVSRATQAEQDHYEMHVRAANIVRAGESLMKLVSDLKQFLILNDFPSVNEAISLRNQQLRALQEECDKKLISLRDEIAVDLYELEEEYYSSSCGQWDGVELPLCEAFRQRDSWGSPYTATDPSNPITDDSEKPVATETMSHHLNGHGSSTSEQS</sequence>
<comment type="caution">
    <text evidence="10">The sequence shown here is derived from an EMBL/GenBank/DDBJ whole genome shotgun (WGS) entry which is preliminary data.</text>
</comment>
<reference evidence="10" key="1">
    <citation type="submission" date="2020-08" db="EMBL/GenBank/DDBJ databases">
        <title>Chromosome-level assembly of Southern catfish (Silurus meridionalis) provides insights into visual adaptation to the nocturnal and benthic lifestyles.</title>
        <authorList>
            <person name="Zhang Y."/>
            <person name="Wang D."/>
            <person name="Peng Z."/>
        </authorList>
    </citation>
    <scope>NUCLEOTIDE SEQUENCE</scope>
    <source>
        <strain evidence="10">SWU-2019-XX</strain>
        <tissue evidence="10">Muscle</tissue>
    </source>
</reference>
<evidence type="ECO:0000256" key="2">
    <source>
        <dbReference type="ARBA" id="ARBA00019695"/>
    </source>
</evidence>
<evidence type="ECO:0000256" key="3">
    <source>
        <dbReference type="ARBA" id="ARBA00023015"/>
    </source>
</evidence>
<evidence type="ECO:0000256" key="6">
    <source>
        <dbReference type="ARBA" id="ARBA00025687"/>
    </source>
</evidence>
<dbReference type="OrthoDB" id="203279at2759"/>
<keyword evidence="11" id="KW-1185">Reference proteome</keyword>
<comment type="function">
    <text evidence="6">Component of the Mediator complex, a coactivator involved in the regulated transcription of nearly all RNA polymerase II-dependent genes. Mediator functions as a bridge to convey information from gene-specific regulatory proteins to the basal RNA polymerase II transcription machinery. Mediator is recruited to promoters by direct interactions with regulatory proteins and serves as a scaffold for the assembly of a functional preinitiation complex with RNA polymerase II and the general transcription factors.</text>
</comment>
<dbReference type="Pfam" id="PF06179">
    <property type="entry name" value="Med22"/>
    <property type="match status" value="1"/>
</dbReference>
<evidence type="ECO:0000256" key="8">
    <source>
        <dbReference type="ARBA" id="ARBA00031962"/>
    </source>
</evidence>
<accession>A0A8T0ABL0</accession>
<proteinExistence type="predicted"/>
<keyword evidence="3" id="KW-0805">Transcription regulation</keyword>
<protein>
    <recommendedName>
        <fullName evidence="2">Mediator of RNA polymerase II transcription subunit 22</fullName>
    </recommendedName>
    <alternativeName>
        <fullName evidence="8">Mediator complex subunit 22</fullName>
    </alternativeName>
    <alternativeName>
        <fullName evidence="7">Surfeit locus protein 5</fullName>
    </alternativeName>
</protein>
<evidence type="ECO:0000256" key="1">
    <source>
        <dbReference type="ARBA" id="ARBA00004123"/>
    </source>
</evidence>
<name>A0A8T0ABL0_SILME</name>
<evidence type="ECO:0000313" key="10">
    <source>
        <dbReference type="EMBL" id="KAF7688713.1"/>
    </source>
</evidence>
<gene>
    <name evidence="10" type="ORF">HF521_013520</name>
</gene>
<evidence type="ECO:0000256" key="5">
    <source>
        <dbReference type="ARBA" id="ARBA00023242"/>
    </source>
</evidence>
<dbReference type="GO" id="GO:0006357">
    <property type="term" value="P:regulation of transcription by RNA polymerase II"/>
    <property type="evidence" value="ECO:0007669"/>
    <property type="project" value="InterPro"/>
</dbReference>
<evidence type="ECO:0000313" key="11">
    <source>
        <dbReference type="Proteomes" id="UP000606274"/>
    </source>
</evidence>
<evidence type="ECO:0000256" key="7">
    <source>
        <dbReference type="ARBA" id="ARBA00030744"/>
    </source>
</evidence>
<dbReference type="PANTHER" id="PTHR12434:SF6">
    <property type="entry name" value="MEDIATOR OF RNA POLYMERASE II TRANSCRIPTION SUBUNIT 22"/>
    <property type="match status" value="1"/>
</dbReference>
<keyword evidence="4" id="KW-0804">Transcription</keyword>
<dbReference type="GO" id="GO:0016592">
    <property type="term" value="C:mediator complex"/>
    <property type="evidence" value="ECO:0007669"/>
    <property type="project" value="InterPro"/>
</dbReference>
<dbReference type="EMBL" id="JABFDY010000025">
    <property type="protein sequence ID" value="KAF7688713.1"/>
    <property type="molecule type" value="Genomic_DNA"/>
</dbReference>
<feature type="compositionally biased region" description="Polar residues" evidence="9">
    <location>
        <begin position="161"/>
        <end position="173"/>
    </location>
</feature>
<dbReference type="Proteomes" id="UP000606274">
    <property type="component" value="Unassembled WGS sequence"/>
</dbReference>
<dbReference type="InterPro" id="IPR009332">
    <property type="entry name" value="Med22"/>
</dbReference>
<dbReference type="PANTHER" id="PTHR12434">
    <property type="entry name" value="MEDIATOR OF RNA POLYMERASE II TRANSCRIPTION SUBUNIT 22"/>
    <property type="match status" value="1"/>
</dbReference>
<dbReference type="GO" id="GO:0003712">
    <property type="term" value="F:transcription coregulator activity"/>
    <property type="evidence" value="ECO:0007669"/>
    <property type="project" value="InterPro"/>
</dbReference>
<evidence type="ECO:0000256" key="4">
    <source>
        <dbReference type="ARBA" id="ARBA00023163"/>
    </source>
</evidence>
<feature type="region of interest" description="Disordered" evidence="9">
    <location>
        <begin position="160"/>
        <end position="200"/>
    </location>
</feature>
<organism evidence="10 11">
    <name type="scientific">Silurus meridionalis</name>
    <name type="common">Southern catfish</name>
    <name type="synonym">Silurus soldatovi meridionalis</name>
    <dbReference type="NCBI Taxonomy" id="175797"/>
    <lineage>
        <taxon>Eukaryota</taxon>
        <taxon>Metazoa</taxon>
        <taxon>Chordata</taxon>
        <taxon>Craniata</taxon>
        <taxon>Vertebrata</taxon>
        <taxon>Euteleostomi</taxon>
        <taxon>Actinopterygii</taxon>
        <taxon>Neopterygii</taxon>
        <taxon>Teleostei</taxon>
        <taxon>Ostariophysi</taxon>
        <taxon>Siluriformes</taxon>
        <taxon>Siluridae</taxon>
        <taxon>Silurus</taxon>
    </lineage>
</organism>
<comment type="subcellular location">
    <subcellularLocation>
        <location evidence="1">Nucleus</location>
    </subcellularLocation>
</comment>
<dbReference type="AlphaFoldDB" id="A0A8T0ABL0"/>
<evidence type="ECO:0000256" key="9">
    <source>
        <dbReference type="SAM" id="MobiDB-lite"/>
    </source>
</evidence>